<sequence length="206" mass="22864">MIHHDHEQGSEAWLAARKGCITGSRFKDCRDKLKGGQPSKACVAYAMDTARERVGGRAPAKFQNAAMRTGTEQEPLARQAYERRTGNLVEEVGFFTTEDGLYGLSPDGLIDDDGVLEIKTMVSSDTLFSAVADGDVSAYMDQCLGYLWLLGRQWVDLVLWAPDLGHMTIKRITRDEDAIEKLETDLMAFARLVQNYEKTLRAALAA</sequence>
<keyword evidence="2" id="KW-0269">Exonuclease</keyword>
<dbReference type="InterPro" id="IPR019080">
    <property type="entry name" value="YqaJ_viral_recombinase"/>
</dbReference>
<dbReference type="RefSeq" id="WP_380105546.1">
    <property type="nucleotide sequence ID" value="NZ_JBHSIH010000001.1"/>
</dbReference>
<dbReference type="Gene3D" id="3.90.320.10">
    <property type="match status" value="1"/>
</dbReference>
<dbReference type="InterPro" id="IPR051703">
    <property type="entry name" value="NF-kappa-B_Signaling_Reg"/>
</dbReference>
<organism evidence="2 3">
    <name type="scientific">Delftia deserti</name>
    <dbReference type="NCBI Taxonomy" id="1651218"/>
    <lineage>
        <taxon>Bacteria</taxon>
        <taxon>Pseudomonadati</taxon>
        <taxon>Pseudomonadota</taxon>
        <taxon>Betaproteobacteria</taxon>
        <taxon>Burkholderiales</taxon>
        <taxon>Comamonadaceae</taxon>
        <taxon>Delftia</taxon>
    </lineage>
</organism>
<dbReference type="InterPro" id="IPR011604">
    <property type="entry name" value="PDDEXK-like_dom_sf"/>
</dbReference>
<gene>
    <name evidence="2" type="ORF">ACFSPV_21740</name>
</gene>
<dbReference type="EC" id="3.1.11.3" evidence="2"/>
<evidence type="ECO:0000313" key="2">
    <source>
        <dbReference type="EMBL" id="MFD2321322.1"/>
    </source>
</evidence>
<keyword evidence="2" id="KW-0378">Hydrolase</keyword>
<dbReference type="EMBL" id="JBHUIG010000026">
    <property type="protein sequence ID" value="MFD2321322.1"/>
    <property type="molecule type" value="Genomic_DNA"/>
</dbReference>
<keyword evidence="3" id="KW-1185">Reference proteome</keyword>
<dbReference type="CDD" id="cd22343">
    <property type="entry name" value="PDDEXK_lambda_exonuclease-like"/>
    <property type="match status" value="1"/>
</dbReference>
<name>A0ABW5EUA6_9BURK</name>
<dbReference type="SUPFAM" id="SSF52980">
    <property type="entry name" value="Restriction endonuclease-like"/>
    <property type="match status" value="1"/>
</dbReference>
<accession>A0ABW5EUA6</accession>
<proteinExistence type="predicted"/>
<dbReference type="PANTHER" id="PTHR46609:SF8">
    <property type="entry name" value="YQAJ VIRAL RECOMBINASE DOMAIN-CONTAINING PROTEIN"/>
    <property type="match status" value="1"/>
</dbReference>
<comment type="caution">
    <text evidence="2">The sequence shown here is derived from an EMBL/GenBank/DDBJ whole genome shotgun (WGS) entry which is preliminary data.</text>
</comment>
<dbReference type="PANTHER" id="PTHR46609">
    <property type="entry name" value="EXONUCLEASE, PHAGE-TYPE/RECB, C-TERMINAL DOMAIN-CONTAINING PROTEIN"/>
    <property type="match status" value="1"/>
</dbReference>
<evidence type="ECO:0000313" key="3">
    <source>
        <dbReference type="Proteomes" id="UP001597287"/>
    </source>
</evidence>
<protein>
    <submittedName>
        <fullName evidence="2">Lambda exonuclease family protein</fullName>
        <ecNumber evidence="2">3.1.11.3</ecNumber>
    </submittedName>
</protein>
<dbReference type="GO" id="GO:0051908">
    <property type="term" value="F:double-stranded DNA 5'-3' DNA exonuclease activity"/>
    <property type="evidence" value="ECO:0007669"/>
    <property type="project" value="UniProtKB-EC"/>
</dbReference>
<dbReference type="Proteomes" id="UP001597287">
    <property type="component" value="Unassembled WGS sequence"/>
</dbReference>
<reference evidence="3" key="1">
    <citation type="journal article" date="2019" name="Int. J. Syst. Evol. Microbiol.">
        <title>The Global Catalogue of Microorganisms (GCM) 10K type strain sequencing project: providing services to taxonomists for standard genome sequencing and annotation.</title>
        <authorList>
            <consortium name="The Broad Institute Genomics Platform"/>
            <consortium name="The Broad Institute Genome Sequencing Center for Infectious Disease"/>
            <person name="Wu L."/>
            <person name="Ma J."/>
        </authorList>
    </citation>
    <scope>NUCLEOTIDE SEQUENCE [LARGE SCALE GENOMIC DNA]</scope>
    <source>
        <strain evidence="3">CCUG 62793</strain>
    </source>
</reference>
<dbReference type="Pfam" id="PF09588">
    <property type="entry name" value="YqaJ"/>
    <property type="match status" value="1"/>
</dbReference>
<keyword evidence="2" id="KW-0540">Nuclease</keyword>
<feature type="domain" description="YqaJ viral recombinase" evidence="1">
    <location>
        <begin position="13"/>
        <end position="151"/>
    </location>
</feature>
<evidence type="ECO:0000259" key="1">
    <source>
        <dbReference type="Pfam" id="PF09588"/>
    </source>
</evidence>
<dbReference type="InterPro" id="IPR011335">
    <property type="entry name" value="Restrct_endonuc-II-like"/>
</dbReference>